<name>A0AAN9HZK2_CROPI</name>
<comment type="caution">
    <text evidence="1">The sequence shown here is derived from an EMBL/GenBank/DDBJ whole genome shotgun (WGS) entry which is preliminary data.</text>
</comment>
<proteinExistence type="predicted"/>
<keyword evidence="2" id="KW-1185">Reference proteome</keyword>
<sequence>MVNSLVPWTAVARESRVFPNIRDGVANQWLRGWSCCGVPYWYLRMEISSGVVGFMCQWSYDARPTPLVMSHPRAKLAKKLSCKDQEKSNKVSTND</sequence>
<dbReference type="Proteomes" id="UP001372338">
    <property type="component" value="Unassembled WGS sequence"/>
</dbReference>
<evidence type="ECO:0000313" key="1">
    <source>
        <dbReference type="EMBL" id="KAK7260122.1"/>
    </source>
</evidence>
<dbReference type="EMBL" id="JAYWIO010000005">
    <property type="protein sequence ID" value="KAK7260122.1"/>
    <property type="molecule type" value="Genomic_DNA"/>
</dbReference>
<reference evidence="1 2" key="1">
    <citation type="submission" date="2024-01" db="EMBL/GenBank/DDBJ databases">
        <title>The genomes of 5 underutilized Papilionoideae crops provide insights into root nodulation and disease resistanc.</title>
        <authorList>
            <person name="Yuan L."/>
        </authorList>
    </citation>
    <scope>NUCLEOTIDE SEQUENCE [LARGE SCALE GENOMIC DNA]</scope>
    <source>
        <strain evidence="1">ZHUSHIDOU_FW_LH</strain>
        <tissue evidence="1">Leaf</tissue>
    </source>
</reference>
<protein>
    <submittedName>
        <fullName evidence="1">Uncharacterized protein</fullName>
    </submittedName>
</protein>
<dbReference type="AlphaFoldDB" id="A0AAN9HZK2"/>
<evidence type="ECO:0000313" key="2">
    <source>
        <dbReference type="Proteomes" id="UP001372338"/>
    </source>
</evidence>
<gene>
    <name evidence="1" type="ORF">RIF29_25898</name>
</gene>
<organism evidence="1 2">
    <name type="scientific">Crotalaria pallida</name>
    <name type="common">Smooth rattlebox</name>
    <name type="synonym">Crotalaria striata</name>
    <dbReference type="NCBI Taxonomy" id="3830"/>
    <lineage>
        <taxon>Eukaryota</taxon>
        <taxon>Viridiplantae</taxon>
        <taxon>Streptophyta</taxon>
        <taxon>Embryophyta</taxon>
        <taxon>Tracheophyta</taxon>
        <taxon>Spermatophyta</taxon>
        <taxon>Magnoliopsida</taxon>
        <taxon>eudicotyledons</taxon>
        <taxon>Gunneridae</taxon>
        <taxon>Pentapetalae</taxon>
        <taxon>rosids</taxon>
        <taxon>fabids</taxon>
        <taxon>Fabales</taxon>
        <taxon>Fabaceae</taxon>
        <taxon>Papilionoideae</taxon>
        <taxon>50 kb inversion clade</taxon>
        <taxon>genistoids sensu lato</taxon>
        <taxon>core genistoids</taxon>
        <taxon>Crotalarieae</taxon>
        <taxon>Crotalaria</taxon>
    </lineage>
</organism>
<accession>A0AAN9HZK2</accession>